<accession>A0ABM1NBV7</accession>
<keyword evidence="6" id="KW-0539">Nucleus</keyword>
<keyword evidence="4" id="KW-0378">Hydrolase</keyword>
<feature type="domain" description="XPG N-terminal" evidence="9">
    <location>
        <begin position="1"/>
        <end position="95"/>
    </location>
</feature>
<gene>
    <name evidence="11 12" type="primary">LOC108567987</name>
</gene>
<evidence type="ECO:0000313" key="12">
    <source>
        <dbReference type="RefSeq" id="XP_017784307.1"/>
    </source>
</evidence>
<dbReference type="SUPFAM" id="SSF47807">
    <property type="entry name" value="5' to 3' exonuclease, C-terminal subdomain"/>
    <property type="match status" value="1"/>
</dbReference>
<comment type="cofactor">
    <cofactor evidence="1">
        <name>Mg(2+)</name>
        <dbReference type="ChEBI" id="CHEBI:18420"/>
    </cofactor>
</comment>
<keyword evidence="5" id="KW-0460">Magnesium</keyword>
<dbReference type="Pfam" id="PF00867">
    <property type="entry name" value="XPG_I"/>
    <property type="match status" value="1"/>
</dbReference>
<evidence type="ECO:0000256" key="6">
    <source>
        <dbReference type="ARBA" id="ARBA00023242"/>
    </source>
</evidence>
<evidence type="ECO:0000313" key="10">
    <source>
        <dbReference type="Proteomes" id="UP000695000"/>
    </source>
</evidence>
<dbReference type="SMART" id="SM00484">
    <property type="entry name" value="XPGI"/>
    <property type="match status" value="1"/>
</dbReference>
<dbReference type="CDD" id="cd09869">
    <property type="entry name" value="PIN_GEN1"/>
    <property type="match status" value="1"/>
</dbReference>
<dbReference type="GO" id="GO:0004519">
    <property type="term" value="F:endonuclease activity"/>
    <property type="evidence" value="ECO:0007669"/>
    <property type="project" value="UniProtKB-KW"/>
</dbReference>
<dbReference type="SMART" id="SM00485">
    <property type="entry name" value="XPGN"/>
    <property type="match status" value="1"/>
</dbReference>
<evidence type="ECO:0000256" key="7">
    <source>
        <dbReference type="SAM" id="MobiDB-lite"/>
    </source>
</evidence>
<organism evidence="10 12">
    <name type="scientific">Nicrophorus vespilloides</name>
    <name type="common">Boreal carrion beetle</name>
    <dbReference type="NCBI Taxonomy" id="110193"/>
    <lineage>
        <taxon>Eukaryota</taxon>
        <taxon>Metazoa</taxon>
        <taxon>Ecdysozoa</taxon>
        <taxon>Arthropoda</taxon>
        <taxon>Hexapoda</taxon>
        <taxon>Insecta</taxon>
        <taxon>Pterygota</taxon>
        <taxon>Neoptera</taxon>
        <taxon>Endopterygota</taxon>
        <taxon>Coleoptera</taxon>
        <taxon>Polyphaga</taxon>
        <taxon>Staphyliniformia</taxon>
        <taxon>Silphidae</taxon>
        <taxon>Nicrophorinae</taxon>
        <taxon>Nicrophorus</taxon>
    </lineage>
</organism>
<name>A0ABM1NBV7_NICVS</name>
<feature type="compositionally biased region" description="Acidic residues" evidence="7">
    <location>
        <begin position="537"/>
        <end position="553"/>
    </location>
</feature>
<proteinExistence type="predicted"/>
<evidence type="ECO:0000259" key="9">
    <source>
        <dbReference type="SMART" id="SM00485"/>
    </source>
</evidence>
<dbReference type="InterPro" id="IPR036279">
    <property type="entry name" value="5-3_exonuclease_C_sf"/>
</dbReference>
<evidence type="ECO:0000256" key="2">
    <source>
        <dbReference type="ARBA" id="ARBA00022722"/>
    </source>
</evidence>
<evidence type="ECO:0000256" key="3">
    <source>
        <dbReference type="ARBA" id="ARBA00022723"/>
    </source>
</evidence>
<keyword evidence="11 12" id="KW-0255">Endonuclease</keyword>
<dbReference type="InterPro" id="IPR006086">
    <property type="entry name" value="XPG-I_dom"/>
</dbReference>
<dbReference type="SUPFAM" id="SSF88723">
    <property type="entry name" value="PIN domain-like"/>
    <property type="match status" value="1"/>
</dbReference>
<dbReference type="Pfam" id="PF18704">
    <property type="entry name" value="Chromo_2"/>
    <property type="match status" value="1"/>
</dbReference>
<keyword evidence="10" id="KW-1185">Reference proteome</keyword>
<dbReference type="RefSeq" id="XP_017784307.1">
    <property type="nucleotide sequence ID" value="XM_017928818.1"/>
</dbReference>
<dbReference type="PANTHER" id="PTHR11081">
    <property type="entry name" value="FLAP ENDONUCLEASE FAMILY MEMBER"/>
    <property type="match status" value="1"/>
</dbReference>
<dbReference type="PANTHER" id="PTHR11081:SF70">
    <property type="entry name" value="FLAP ENDONUCLEASE GEN HOMOLOG 1"/>
    <property type="match status" value="1"/>
</dbReference>
<dbReference type="SMART" id="SM00279">
    <property type="entry name" value="HhH2"/>
    <property type="match status" value="1"/>
</dbReference>
<dbReference type="Pfam" id="PF00752">
    <property type="entry name" value="XPG_N"/>
    <property type="match status" value="1"/>
</dbReference>
<dbReference type="GeneID" id="108567987"/>
<dbReference type="InterPro" id="IPR008918">
    <property type="entry name" value="HhH2"/>
</dbReference>
<dbReference type="Gene3D" id="1.10.150.20">
    <property type="entry name" value="5' to 3' exonuclease, C-terminal subdomain"/>
    <property type="match status" value="1"/>
</dbReference>
<dbReference type="PRINTS" id="PR00853">
    <property type="entry name" value="XPGRADSUPER"/>
</dbReference>
<sequence length="567" mass="64180">MGIKDLWTILTPFCERKPLYELQGKNVAVDLSGWVCQAQCIADYQVQPRMYLRNLYFRTCYLLLQEVNPVFVLEGKTPTLKYKTIAARNAIQFKGAKPRAPGSSLEKGRTRFNHVLKQCEEMLKIMGLTCITGKGEAEAMCAYLNEAGLVDGCVSQDSDCFAYGANVVYRNFSISQQGVAAASGGSIDVYDIRLATKTIGFGRNKVISLAILCGSDYNEGVYGVGKDSAMKWFANVTEDEILERLRLWKKLPCPDPKKICSRCGHDGPTASHSKNGCRLCKTNKSCNVSENSIKNEIAIRSKAIQCEDFPYEDIVDEFLRRKDNVDKLDVKWSQPDMKKFIQFTTKFLQWEELYSFEKFLPILTRWILLKNVVIFQPQSIKKRRNIKGVGSFEINWDCDNLVKLIPKEQLEGVDLIKLCSTIEPDVLVARRFPNMVEEFETSKKKPVKRKAKKPAANTLDKYLNLDASCFGDEDDECDLSLIVDGIISKGLPEVVKEKLKEMKEDKERVDSFFVAPSDDAAAEDLFEASFNFITDVGGDDDDDDKDGDSDDSFDERYVPLLERLKKN</sequence>
<feature type="region of interest" description="Disordered" evidence="7">
    <location>
        <begin position="534"/>
        <end position="558"/>
    </location>
</feature>
<feature type="domain" description="XPG-I" evidence="8">
    <location>
        <begin position="124"/>
        <end position="201"/>
    </location>
</feature>
<dbReference type="InterPro" id="IPR006084">
    <property type="entry name" value="XPG/Rad2"/>
</dbReference>
<evidence type="ECO:0000313" key="11">
    <source>
        <dbReference type="RefSeq" id="XP_017784306.1"/>
    </source>
</evidence>
<evidence type="ECO:0000259" key="8">
    <source>
        <dbReference type="SMART" id="SM00484"/>
    </source>
</evidence>
<evidence type="ECO:0000256" key="5">
    <source>
        <dbReference type="ARBA" id="ARBA00022842"/>
    </source>
</evidence>
<reference evidence="11 12" key="1">
    <citation type="submission" date="2025-05" db="UniProtKB">
        <authorList>
            <consortium name="RefSeq"/>
        </authorList>
    </citation>
    <scope>IDENTIFICATION</scope>
    <source>
        <tissue evidence="11 12">Whole Larva</tissue>
    </source>
</reference>
<dbReference type="Gene3D" id="3.40.50.1010">
    <property type="entry name" value="5'-nuclease"/>
    <property type="match status" value="1"/>
</dbReference>
<evidence type="ECO:0000256" key="4">
    <source>
        <dbReference type="ARBA" id="ARBA00022801"/>
    </source>
</evidence>
<dbReference type="Proteomes" id="UP000695000">
    <property type="component" value="Unplaced"/>
</dbReference>
<dbReference type="InterPro" id="IPR006085">
    <property type="entry name" value="XPG_DNA_repair_N"/>
</dbReference>
<evidence type="ECO:0000256" key="1">
    <source>
        <dbReference type="ARBA" id="ARBA00001946"/>
    </source>
</evidence>
<dbReference type="InterPro" id="IPR041012">
    <property type="entry name" value="GEN_chromo"/>
</dbReference>
<dbReference type="InterPro" id="IPR029060">
    <property type="entry name" value="PIN-like_dom_sf"/>
</dbReference>
<keyword evidence="2" id="KW-0540">Nuclease</keyword>
<keyword evidence="3" id="KW-0479">Metal-binding</keyword>
<dbReference type="RefSeq" id="XP_017784306.1">
    <property type="nucleotide sequence ID" value="XM_017928817.1"/>
</dbReference>
<protein>
    <submittedName>
        <fullName evidence="11 12">Flap endonuclease GEN</fullName>
    </submittedName>
</protein>